<organism evidence="2 3">
    <name type="scientific">Ananas comosus</name>
    <name type="common">Pineapple</name>
    <name type="synonym">Ananas ananas</name>
    <dbReference type="NCBI Taxonomy" id="4615"/>
    <lineage>
        <taxon>Eukaryota</taxon>
        <taxon>Viridiplantae</taxon>
        <taxon>Streptophyta</taxon>
        <taxon>Embryophyta</taxon>
        <taxon>Tracheophyta</taxon>
        <taxon>Spermatophyta</taxon>
        <taxon>Magnoliopsida</taxon>
        <taxon>Liliopsida</taxon>
        <taxon>Poales</taxon>
        <taxon>Bromeliaceae</taxon>
        <taxon>Bromelioideae</taxon>
        <taxon>Ananas</taxon>
    </lineage>
</organism>
<feature type="compositionally biased region" description="Basic residues" evidence="1">
    <location>
        <begin position="56"/>
        <end position="65"/>
    </location>
</feature>
<dbReference type="Proteomes" id="UP000092600">
    <property type="component" value="Unassembled WGS sequence"/>
</dbReference>
<name>A0A199VME2_ANACO</name>
<sequence length="190" mass="20358">MQLKARVMTIYTECSQSNFENGASTETILELSLEGNSRRIPVSPLTTSSHLFSPHQTHRNPRNRPSRFSSSAVAPDATIAGGVGTKRRGSGGGVGGGIRRPLPGCARGALKVRNKEKEKVFRNERVDKQVSEPAILESHTRLSVTVAYVALPRRPPACPALGGCSTLAPRCMGAREGCVSPYPRLPDPVS</sequence>
<accession>A0A199VME2</accession>
<dbReference type="EMBL" id="LSRQ01001380">
    <property type="protein sequence ID" value="OAY78066.1"/>
    <property type="molecule type" value="Genomic_DNA"/>
</dbReference>
<feature type="region of interest" description="Disordered" evidence="1">
    <location>
        <begin position="45"/>
        <end position="100"/>
    </location>
</feature>
<reference evidence="2 3" key="1">
    <citation type="journal article" date="2016" name="DNA Res.">
        <title>The draft genome of MD-2 pineapple using hybrid error correction of long reads.</title>
        <authorList>
            <person name="Redwan R.M."/>
            <person name="Saidin A."/>
            <person name="Kumar S.V."/>
        </authorList>
    </citation>
    <scope>NUCLEOTIDE SEQUENCE [LARGE SCALE GENOMIC DNA]</scope>
    <source>
        <strain evidence="3">cv. MD2</strain>
        <tissue evidence="2">Leaf</tissue>
    </source>
</reference>
<evidence type="ECO:0000256" key="1">
    <source>
        <dbReference type="SAM" id="MobiDB-lite"/>
    </source>
</evidence>
<protein>
    <submittedName>
        <fullName evidence="2">Uncharacterized protein</fullName>
    </submittedName>
</protein>
<proteinExistence type="predicted"/>
<gene>
    <name evidence="2" type="ORF">ACMD2_21955</name>
</gene>
<evidence type="ECO:0000313" key="3">
    <source>
        <dbReference type="Proteomes" id="UP000092600"/>
    </source>
</evidence>
<feature type="compositionally biased region" description="Polar residues" evidence="1">
    <location>
        <begin position="45"/>
        <end position="55"/>
    </location>
</feature>
<dbReference type="AlphaFoldDB" id="A0A199VME2"/>
<evidence type="ECO:0000313" key="2">
    <source>
        <dbReference type="EMBL" id="OAY78066.1"/>
    </source>
</evidence>
<comment type="caution">
    <text evidence="2">The sequence shown here is derived from an EMBL/GenBank/DDBJ whole genome shotgun (WGS) entry which is preliminary data.</text>
</comment>